<proteinExistence type="predicted"/>
<protein>
    <submittedName>
        <fullName evidence="1">Uncharacterized protein</fullName>
    </submittedName>
</protein>
<gene>
    <name evidence="1" type="ORF">SDC9_56556</name>
</gene>
<comment type="caution">
    <text evidence="1">The sequence shown here is derived from an EMBL/GenBank/DDBJ whole genome shotgun (WGS) entry which is preliminary data.</text>
</comment>
<dbReference type="EMBL" id="VSSQ01001667">
    <property type="protein sequence ID" value="MPM10228.1"/>
    <property type="molecule type" value="Genomic_DNA"/>
</dbReference>
<name>A0A644X365_9ZZZZ</name>
<organism evidence="1">
    <name type="scientific">bioreactor metagenome</name>
    <dbReference type="NCBI Taxonomy" id="1076179"/>
    <lineage>
        <taxon>unclassified sequences</taxon>
        <taxon>metagenomes</taxon>
        <taxon>ecological metagenomes</taxon>
    </lineage>
</organism>
<reference evidence="1" key="1">
    <citation type="submission" date="2019-08" db="EMBL/GenBank/DDBJ databases">
        <authorList>
            <person name="Kucharzyk K."/>
            <person name="Murdoch R.W."/>
            <person name="Higgins S."/>
            <person name="Loffler F."/>
        </authorList>
    </citation>
    <scope>NUCLEOTIDE SEQUENCE</scope>
</reference>
<evidence type="ECO:0000313" key="1">
    <source>
        <dbReference type="EMBL" id="MPM10228.1"/>
    </source>
</evidence>
<sequence>MNKAQHTTRYIKHLAESANFKVSTFNKLRNGLIENGFELPNVSYTNPLGATLRMSAQTSADTRKIKKDEEV</sequence>
<dbReference type="AlphaFoldDB" id="A0A644X365"/>
<accession>A0A644X365</accession>